<accession>A0ABQ0D0I3</accession>
<evidence type="ECO:0000313" key="2">
    <source>
        <dbReference type="EMBL" id="GAB0139197.1"/>
    </source>
</evidence>
<reference evidence="3" key="1">
    <citation type="submission" date="2024-06" db="EMBL/GenBank/DDBJ databases">
        <title>Draft Genome Sequences of Epichloe bromicola Strains Isolated from Elymus ciliaris.</title>
        <authorList>
            <consortium name="Epichloe bromicola genome sequencing consortium"/>
            <person name="Miura A."/>
            <person name="Imano S."/>
            <person name="Ashida A."/>
            <person name="Sato I."/>
            <person name="Chiba S."/>
            <person name="Tanaka A."/>
            <person name="Camagna M."/>
            <person name="Takemoto D."/>
        </authorList>
    </citation>
    <scope>NUCLEOTIDE SEQUENCE [LARGE SCALE GENOMIC DNA]</scope>
    <source>
        <strain evidence="3">DP</strain>
    </source>
</reference>
<sequence>MPQSLEVTPPQSFRSSPPTPPPTIKKTSHAVARVIADIKSRQTGRSGLSEAWITYPLDVDQYAELLEQVHGDACLSGYVIQKLRHHYIPFAKRLVFQMPTQLHEWIISTVVEEVSRQLQVLGTRHDASAAFARAVVARGSPTLDFTEAGYGRHDPDAQFRHLDAQYPGVVMEVSYSQKQKDMPYIAEDYILGSDGDIRRVICLDIGYSHSKKATLSAWEPSVVTNEAGEPELIAQQIIVDMIIRDEQGNPGSDEEAGLLLQLRDFATETLVGSEPLTDRIRIPASELCSYLTQAEETMALLKQKQGAVRETKPWVRKRRRQKTPPEELDNNREVQFRKIEEKAIAKAEKDDSSYKTTSDEETSRCE</sequence>
<proteinExistence type="predicted"/>
<gene>
    <name evidence="2" type="primary">g7410</name>
    <name evidence="2" type="ORF">EsDP_00007410</name>
</gene>
<dbReference type="EMBL" id="BAAFGZ010000752">
    <property type="protein sequence ID" value="GAB0139197.1"/>
    <property type="molecule type" value="Genomic_DNA"/>
</dbReference>
<comment type="caution">
    <text evidence="2">The sequence shown here is derived from an EMBL/GenBank/DDBJ whole genome shotgun (WGS) entry which is preliminary data.</text>
</comment>
<evidence type="ECO:0000256" key="1">
    <source>
        <dbReference type="SAM" id="MobiDB-lite"/>
    </source>
</evidence>
<evidence type="ECO:0000313" key="3">
    <source>
        <dbReference type="Proteomes" id="UP001562357"/>
    </source>
</evidence>
<organism evidence="2 3">
    <name type="scientific">Epichloe bromicola</name>
    <dbReference type="NCBI Taxonomy" id="79588"/>
    <lineage>
        <taxon>Eukaryota</taxon>
        <taxon>Fungi</taxon>
        <taxon>Dikarya</taxon>
        <taxon>Ascomycota</taxon>
        <taxon>Pezizomycotina</taxon>
        <taxon>Sordariomycetes</taxon>
        <taxon>Hypocreomycetidae</taxon>
        <taxon>Hypocreales</taxon>
        <taxon>Clavicipitaceae</taxon>
        <taxon>Epichloe</taxon>
    </lineage>
</organism>
<name>A0ABQ0D0I3_9HYPO</name>
<feature type="compositionally biased region" description="Basic and acidic residues" evidence="1">
    <location>
        <begin position="323"/>
        <end position="366"/>
    </location>
</feature>
<feature type="region of interest" description="Disordered" evidence="1">
    <location>
        <begin position="1"/>
        <end position="27"/>
    </location>
</feature>
<feature type="region of interest" description="Disordered" evidence="1">
    <location>
        <begin position="311"/>
        <end position="366"/>
    </location>
</feature>
<keyword evidence="3" id="KW-1185">Reference proteome</keyword>
<protein>
    <submittedName>
        <fullName evidence="2">Uncharacterized protein</fullName>
    </submittedName>
</protein>
<dbReference type="Proteomes" id="UP001562357">
    <property type="component" value="Unassembled WGS sequence"/>
</dbReference>